<evidence type="ECO:0000256" key="1">
    <source>
        <dbReference type="PIRSR" id="PIRSR613078-1"/>
    </source>
</evidence>
<dbReference type="InterPro" id="IPR013078">
    <property type="entry name" value="His_Pase_superF_clade-1"/>
</dbReference>
<organism evidence="3 4">
    <name type="scientific">Spirosoma endbachense</name>
    <dbReference type="NCBI Taxonomy" id="2666025"/>
    <lineage>
        <taxon>Bacteria</taxon>
        <taxon>Pseudomonadati</taxon>
        <taxon>Bacteroidota</taxon>
        <taxon>Cytophagia</taxon>
        <taxon>Cytophagales</taxon>
        <taxon>Cytophagaceae</taxon>
        <taxon>Spirosoma</taxon>
    </lineage>
</organism>
<dbReference type="PANTHER" id="PTHR47927">
    <property type="entry name" value="PUTATIVE-RELATED"/>
    <property type="match status" value="1"/>
</dbReference>
<evidence type="ECO:0000313" key="4">
    <source>
        <dbReference type="Proteomes" id="UP000464577"/>
    </source>
</evidence>
<dbReference type="SMART" id="SM00855">
    <property type="entry name" value="PGAM"/>
    <property type="match status" value="1"/>
</dbReference>
<reference evidence="3 4" key="1">
    <citation type="submission" date="2019-11" db="EMBL/GenBank/DDBJ databases">
        <title>Spirosoma endbachense sp. nov., isolated from a natural salt meadow.</title>
        <authorList>
            <person name="Rojas J."/>
            <person name="Ambika Manirajan B."/>
            <person name="Ratering S."/>
            <person name="Suarez C."/>
            <person name="Geissler-Plaum R."/>
            <person name="Schnell S."/>
        </authorList>
    </citation>
    <scope>NUCLEOTIDE SEQUENCE [LARGE SCALE GENOMIC DNA]</scope>
    <source>
        <strain evidence="3 4">I-24</strain>
    </source>
</reference>
<gene>
    <name evidence="3" type="ORF">GJR95_25930</name>
</gene>
<feature type="binding site" evidence="2">
    <location>
        <position position="61"/>
    </location>
    <ligand>
        <name>substrate</name>
    </ligand>
</feature>
<dbReference type="PANTHER" id="PTHR47927:SF2">
    <property type="entry name" value="PHOSPHOGLYCERATE MUTASE FAMILY PROTEIN"/>
    <property type="match status" value="1"/>
</dbReference>
<feature type="active site" description="Tele-phosphohistidine intermediate" evidence="1">
    <location>
        <position position="8"/>
    </location>
</feature>
<dbReference type="RefSeq" id="WP_162388642.1">
    <property type="nucleotide sequence ID" value="NZ_CP045997.1"/>
</dbReference>
<sequence>MDFYLIRHAESQGNLNHHLIGGRSNHYPLSKAGEQQAIALANRLKREGIDFDCWYSSPAERTKQTAICLRDTVAPMTPIIWEDRLQELSQGDWEGQLRKTIYTVDQLAAINSNNWHHKAPGGESQFEVEERMYTFLESLFGLESTAKIAVVTHGIAIKCLLRRLLNSSPSMTHKINLANTSLTVVKYQNGEWFIERVNDYAHLMEGKNGPLSNG</sequence>
<protein>
    <recommendedName>
        <fullName evidence="5">Histidine phosphatase family protein</fullName>
    </recommendedName>
</protein>
<dbReference type="CDD" id="cd07067">
    <property type="entry name" value="HP_PGM_like"/>
    <property type="match status" value="1"/>
</dbReference>
<feature type="active site" description="Proton donor/acceptor" evidence="1">
    <location>
        <position position="87"/>
    </location>
</feature>
<accession>A0A6P1W2J8</accession>
<evidence type="ECO:0008006" key="5">
    <source>
        <dbReference type="Google" id="ProtNLM"/>
    </source>
</evidence>
<evidence type="ECO:0000313" key="3">
    <source>
        <dbReference type="EMBL" id="QHV98229.1"/>
    </source>
</evidence>
<dbReference type="KEGG" id="senf:GJR95_25930"/>
<dbReference type="Pfam" id="PF00300">
    <property type="entry name" value="His_Phos_1"/>
    <property type="match status" value="1"/>
</dbReference>
<feature type="binding site" evidence="2">
    <location>
        <begin position="7"/>
        <end position="14"/>
    </location>
    <ligand>
        <name>substrate</name>
    </ligand>
</feature>
<name>A0A6P1W2J8_9BACT</name>
<proteinExistence type="predicted"/>
<keyword evidence="4" id="KW-1185">Reference proteome</keyword>
<dbReference type="EMBL" id="CP045997">
    <property type="protein sequence ID" value="QHV98229.1"/>
    <property type="molecule type" value="Genomic_DNA"/>
</dbReference>
<dbReference type="PIRSF" id="PIRSF000709">
    <property type="entry name" value="6PFK_2-Ptase"/>
    <property type="match status" value="1"/>
</dbReference>
<dbReference type="InterPro" id="IPR029033">
    <property type="entry name" value="His_PPase_superfam"/>
</dbReference>
<dbReference type="Gene3D" id="3.40.50.1240">
    <property type="entry name" value="Phosphoglycerate mutase-like"/>
    <property type="match status" value="1"/>
</dbReference>
<dbReference type="SUPFAM" id="SSF53254">
    <property type="entry name" value="Phosphoglycerate mutase-like"/>
    <property type="match status" value="1"/>
</dbReference>
<evidence type="ECO:0000256" key="2">
    <source>
        <dbReference type="PIRSR" id="PIRSR613078-2"/>
    </source>
</evidence>
<dbReference type="Proteomes" id="UP000464577">
    <property type="component" value="Chromosome"/>
</dbReference>
<dbReference type="AlphaFoldDB" id="A0A6P1W2J8"/>